<dbReference type="Gene3D" id="3.40.50.10540">
    <property type="entry name" value="Crotonobetainyl-coa:carnitine coa-transferase, domain 1"/>
    <property type="match status" value="1"/>
</dbReference>
<evidence type="ECO:0000313" key="2">
    <source>
        <dbReference type="Proteomes" id="UP000290407"/>
    </source>
</evidence>
<dbReference type="Pfam" id="PF02515">
    <property type="entry name" value="CoA_transf_3"/>
    <property type="match status" value="1"/>
</dbReference>
<accession>A0A4Q2UI10</accession>
<sequence length="393" mass="42685">MTDRKPTTGPLLGLRILDLTRLLPGPLGTMLMADMGAEVIRIELPDAPDYVRSFPPYLNGESAHYLAYNRSKRSVLLDYQTPDGKARFMELVKTADVVVEQFRPGYLDRLGLGYAHARAENPRIIYVSVTGFGQTGPYAHLAGHDLNYLALSGVLSLTGTHPDEPPVVPGVQLADIAGGSYGCVMATLAALYARQRTGEGQHVDVSMTDAVMPLLSAAYALQSGGADHETSGPVARGQLPLSGGLPNYGVYGCRDGGYVALGALEPKFWQKFCRLVNKPDWLGFLLPSDQEQLHSFKTRIGALFREKDRDDWARFGLDNDLLITPVYTLAELDRDPQLSARQMIVTQQHPVAGSFRSIGVPLKFSATPARPAWPAPQLGADTEAILGATRPDE</sequence>
<dbReference type="InterPro" id="IPR003673">
    <property type="entry name" value="CoA-Trfase_fam_III"/>
</dbReference>
<proteinExistence type="predicted"/>
<dbReference type="RefSeq" id="WP_129602412.1">
    <property type="nucleotide sequence ID" value="NZ_SBLB01000004.1"/>
</dbReference>
<reference evidence="1 2" key="1">
    <citation type="submission" date="2019-01" db="EMBL/GenBank/DDBJ databases">
        <title>Spirosoma flava sp. nov., a propanil-degrading bacterium isolated from herbicide-contaminated soil.</title>
        <authorList>
            <person name="Zhang L."/>
            <person name="Jiang J.-D."/>
        </authorList>
    </citation>
    <scope>NUCLEOTIDE SEQUENCE [LARGE SCALE GENOMIC DNA]</scope>
    <source>
        <strain evidence="1 2">TY50</strain>
    </source>
</reference>
<dbReference type="InterPro" id="IPR023606">
    <property type="entry name" value="CoA-Trfase_III_dom_1_sf"/>
</dbReference>
<dbReference type="SUPFAM" id="SSF89796">
    <property type="entry name" value="CoA-transferase family III (CaiB/BaiF)"/>
    <property type="match status" value="1"/>
</dbReference>
<keyword evidence="2" id="KW-1185">Reference proteome</keyword>
<dbReference type="InterPro" id="IPR044855">
    <property type="entry name" value="CoA-Trfase_III_dom3_sf"/>
</dbReference>
<name>A0A4Q2UI10_9BACT</name>
<dbReference type="InterPro" id="IPR050509">
    <property type="entry name" value="CoA-transferase_III"/>
</dbReference>
<organism evidence="1 2">
    <name type="scientific">Spirosoma sordidisoli</name>
    <dbReference type="NCBI Taxonomy" id="2502893"/>
    <lineage>
        <taxon>Bacteria</taxon>
        <taxon>Pseudomonadati</taxon>
        <taxon>Bacteroidota</taxon>
        <taxon>Cytophagia</taxon>
        <taxon>Cytophagales</taxon>
        <taxon>Cytophagaceae</taxon>
        <taxon>Spirosoma</taxon>
    </lineage>
</organism>
<dbReference type="Gene3D" id="3.30.1540.10">
    <property type="entry name" value="formyl-coa transferase, domain 3"/>
    <property type="match status" value="1"/>
</dbReference>
<dbReference type="PANTHER" id="PTHR48228">
    <property type="entry name" value="SUCCINYL-COA--D-CITRAMALATE COA-TRANSFERASE"/>
    <property type="match status" value="1"/>
</dbReference>
<evidence type="ECO:0000313" key="1">
    <source>
        <dbReference type="EMBL" id="RYC68824.1"/>
    </source>
</evidence>
<dbReference type="EMBL" id="SBLB01000004">
    <property type="protein sequence ID" value="RYC68824.1"/>
    <property type="molecule type" value="Genomic_DNA"/>
</dbReference>
<dbReference type="AlphaFoldDB" id="A0A4Q2UI10"/>
<protein>
    <submittedName>
        <fullName evidence="1">CoA transferase</fullName>
    </submittedName>
</protein>
<dbReference type="Proteomes" id="UP000290407">
    <property type="component" value="Unassembled WGS sequence"/>
</dbReference>
<dbReference type="PANTHER" id="PTHR48228:SF5">
    <property type="entry name" value="ALPHA-METHYLACYL-COA RACEMASE"/>
    <property type="match status" value="1"/>
</dbReference>
<gene>
    <name evidence="1" type="ORF">EQG79_15510</name>
</gene>
<dbReference type="GO" id="GO:0016740">
    <property type="term" value="F:transferase activity"/>
    <property type="evidence" value="ECO:0007669"/>
    <property type="project" value="UniProtKB-KW"/>
</dbReference>
<keyword evidence="1" id="KW-0808">Transferase</keyword>
<comment type="caution">
    <text evidence="1">The sequence shown here is derived from an EMBL/GenBank/DDBJ whole genome shotgun (WGS) entry which is preliminary data.</text>
</comment>